<dbReference type="InterPro" id="IPR017441">
    <property type="entry name" value="Protein_kinase_ATP_BS"/>
</dbReference>
<dbReference type="SUPFAM" id="SSF56112">
    <property type="entry name" value="Protein kinase-like (PK-like)"/>
    <property type="match status" value="1"/>
</dbReference>
<evidence type="ECO:0000256" key="1">
    <source>
        <dbReference type="ARBA" id="ARBA00012513"/>
    </source>
</evidence>
<dbReference type="Pfam" id="PF00069">
    <property type="entry name" value="Pkinase"/>
    <property type="match status" value="1"/>
</dbReference>
<feature type="domain" description="Protein kinase" evidence="6">
    <location>
        <begin position="46"/>
        <end position="313"/>
    </location>
</feature>
<feature type="region of interest" description="Disordered" evidence="5">
    <location>
        <begin position="377"/>
        <end position="399"/>
    </location>
</feature>
<comment type="caution">
    <text evidence="7">The sequence shown here is derived from an EMBL/GenBank/DDBJ whole genome shotgun (WGS) entry which is preliminary data.</text>
</comment>
<dbReference type="GO" id="GO:0005524">
    <property type="term" value="F:ATP binding"/>
    <property type="evidence" value="ECO:0007669"/>
    <property type="project" value="UniProtKB-UniRule"/>
</dbReference>
<evidence type="ECO:0000259" key="6">
    <source>
        <dbReference type="PROSITE" id="PS50011"/>
    </source>
</evidence>
<keyword evidence="7" id="KW-0723">Serine/threonine-protein kinase</keyword>
<protein>
    <recommendedName>
        <fullName evidence="1">non-specific serine/threonine protein kinase</fullName>
        <ecNumber evidence="1">2.7.11.1</ecNumber>
    </recommendedName>
</protein>
<dbReference type="InterPro" id="IPR000719">
    <property type="entry name" value="Prot_kinase_dom"/>
</dbReference>
<organism evidence="7 8">
    <name type="scientific">Legionella erythra</name>
    <dbReference type="NCBI Taxonomy" id="448"/>
    <lineage>
        <taxon>Bacteria</taxon>
        <taxon>Pseudomonadati</taxon>
        <taxon>Pseudomonadota</taxon>
        <taxon>Gammaproteobacteria</taxon>
        <taxon>Legionellales</taxon>
        <taxon>Legionellaceae</taxon>
        <taxon>Legionella</taxon>
    </lineage>
</organism>
<dbReference type="PROSITE" id="PS00108">
    <property type="entry name" value="PROTEIN_KINASE_ST"/>
    <property type="match status" value="1"/>
</dbReference>
<reference evidence="7 8" key="1">
    <citation type="submission" date="2015-11" db="EMBL/GenBank/DDBJ databases">
        <title>Genomic analysis of 38 Legionella species identifies large and diverse effector repertoires.</title>
        <authorList>
            <person name="Burstein D."/>
            <person name="Amaro F."/>
            <person name="Zusman T."/>
            <person name="Lifshitz Z."/>
            <person name="Cohen O."/>
            <person name="Gilbert J.A."/>
            <person name="Pupko T."/>
            <person name="Shuman H.A."/>
            <person name="Segal G."/>
        </authorList>
    </citation>
    <scope>NUCLEOTIDE SEQUENCE [LARGE SCALE GENOMIC DNA]</scope>
    <source>
        <strain evidence="7 8">SE-32A-C8</strain>
    </source>
</reference>
<dbReference type="STRING" id="448.Lery_1666"/>
<dbReference type="InterPro" id="IPR008271">
    <property type="entry name" value="Ser/Thr_kinase_AS"/>
</dbReference>
<dbReference type="InterPro" id="IPR011009">
    <property type="entry name" value="Kinase-like_dom_sf"/>
</dbReference>
<gene>
    <name evidence="7" type="ORF">Lery_1666</name>
</gene>
<keyword evidence="8" id="KW-1185">Reference proteome</keyword>
<keyword evidence="3 4" id="KW-0067">ATP-binding</keyword>
<accession>A0A0W0TQA2</accession>
<keyword evidence="2 4" id="KW-0547">Nucleotide-binding</keyword>
<evidence type="ECO:0000313" key="8">
    <source>
        <dbReference type="Proteomes" id="UP000054773"/>
    </source>
</evidence>
<dbReference type="PROSITE" id="PS50011">
    <property type="entry name" value="PROTEIN_KINASE_DOM"/>
    <property type="match status" value="1"/>
</dbReference>
<keyword evidence="7" id="KW-0808">Transferase</keyword>
<name>A0A0W0TQA2_LEGER</name>
<dbReference type="InterPro" id="IPR050235">
    <property type="entry name" value="CK1_Ser-Thr_kinase"/>
</dbReference>
<feature type="binding site" evidence="4">
    <location>
        <position position="74"/>
    </location>
    <ligand>
        <name>ATP</name>
        <dbReference type="ChEBI" id="CHEBI:30616"/>
    </ligand>
</feature>
<dbReference type="EMBL" id="LNYA01000024">
    <property type="protein sequence ID" value="KTC97827.1"/>
    <property type="molecule type" value="Genomic_DNA"/>
</dbReference>
<keyword evidence="7" id="KW-0418">Kinase</keyword>
<dbReference type="EC" id="2.7.11.1" evidence="1"/>
<evidence type="ECO:0000256" key="2">
    <source>
        <dbReference type="ARBA" id="ARBA00022741"/>
    </source>
</evidence>
<evidence type="ECO:0000256" key="3">
    <source>
        <dbReference type="ARBA" id="ARBA00022840"/>
    </source>
</evidence>
<dbReference type="RefSeq" id="WP_058526785.1">
    <property type="nucleotide sequence ID" value="NZ_LNYA01000024.1"/>
</dbReference>
<sequence>MTQAKLALAEAADGTKFSRKTPNNPYNLSFIKLQGKVYALSRSNEPGKPHYLGRGNYGKVKYIMDEESQIYVVKIETTNDPFQQMETRVGQALGLVKGDKQKQDDKEKYYTVMLDLGVNLTSYLSQNPNLAPARRLDLAIQACLQLYDMHQHFVHRDIKPDNIVIDEHGLVHLIDFGLAEALDDKGELKSVEGFLTEGMVLNAESRRVYNQLWTIGTPGFWPGTPREISIYHTKHDNILPSRMQKLGHIGCDNAALKRILVNEHTGGGLFTRQFMATLPEALFNLIRKNNVIFDENPEKETHDETKKMAALFIFIHRQLIQCFNDHQIEEKNQNFQAYKRYRASGELLDDKEVEEILASPSRQEGLIDEYRGHLAVRSGHSEEAGPSTQTSVYSSGYFP</sequence>
<evidence type="ECO:0000313" key="7">
    <source>
        <dbReference type="EMBL" id="KTC97827.1"/>
    </source>
</evidence>
<dbReference type="SMART" id="SM00220">
    <property type="entry name" value="S_TKc"/>
    <property type="match status" value="1"/>
</dbReference>
<dbReference type="PROSITE" id="PS00107">
    <property type="entry name" value="PROTEIN_KINASE_ATP"/>
    <property type="match status" value="1"/>
</dbReference>
<dbReference type="Proteomes" id="UP000054773">
    <property type="component" value="Unassembled WGS sequence"/>
</dbReference>
<evidence type="ECO:0000256" key="4">
    <source>
        <dbReference type="PROSITE-ProRule" id="PRU10141"/>
    </source>
</evidence>
<dbReference type="Gene3D" id="1.10.510.10">
    <property type="entry name" value="Transferase(Phosphotransferase) domain 1"/>
    <property type="match status" value="1"/>
</dbReference>
<dbReference type="AlphaFoldDB" id="A0A0W0TQA2"/>
<feature type="compositionally biased region" description="Polar residues" evidence="5">
    <location>
        <begin position="386"/>
        <end position="399"/>
    </location>
</feature>
<evidence type="ECO:0000256" key="5">
    <source>
        <dbReference type="SAM" id="MobiDB-lite"/>
    </source>
</evidence>
<dbReference type="PANTHER" id="PTHR11909">
    <property type="entry name" value="CASEIN KINASE-RELATED"/>
    <property type="match status" value="1"/>
</dbReference>
<dbReference type="PATRIC" id="fig|448.7.peg.1734"/>
<dbReference type="GO" id="GO:0004674">
    <property type="term" value="F:protein serine/threonine kinase activity"/>
    <property type="evidence" value="ECO:0007669"/>
    <property type="project" value="UniProtKB-KW"/>
</dbReference>
<proteinExistence type="predicted"/>